<organism evidence="7 8">
    <name type="scientific">Cyclobacterium amurskyense</name>
    <dbReference type="NCBI Taxonomy" id="320787"/>
    <lineage>
        <taxon>Bacteria</taxon>
        <taxon>Pseudomonadati</taxon>
        <taxon>Bacteroidota</taxon>
        <taxon>Cytophagia</taxon>
        <taxon>Cytophagales</taxon>
        <taxon>Cyclobacteriaceae</taxon>
        <taxon>Cyclobacterium</taxon>
    </lineage>
</organism>
<proteinExistence type="predicted"/>
<dbReference type="SUPFAM" id="SSF50182">
    <property type="entry name" value="Sm-like ribonucleoproteins"/>
    <property type="match status" value="1"/>
</dbReference>
<feature type="transmembrane region" description="Helical" evidence="5">
    <location>
        <begin position="118"/>
        <end position="138"/>
    </location>
</feature>
<accession>A0A0H4PAH3</accession>
<name>A0A0H4PAH3_9BACT</name>
<evidence type="ECO:0000313" key="7">
    <source>
        <dbReference type="EMBL" id="AKP49748.1"/>
    </source>
</evidence>
<gene>
    <name evidence="7" type="ORF">CA2015_0267</name>
</gene>
<dbReference type="OrthoDB" id="1522493at2"/>
<evidence type="ECO:0000313" key="8">
    <source>
        <dbReference type="Proteomes" id="UP000036520"/>
    </source>
</evidence>
<dbReference type="InterPro" id="IPR023408">
    <property type="entry name" value="MscS_beta-dom_sf"/>
</dbReference>
<dbReference type="EMBL" id="CP012040">
    <property type="protein sequence ID" value="AKP49748.1"/>
    <property type="molecule type" value="Genomic_DNA"/>
</dbReference>
<dbReference type="InterPro" id="IPR010920">
    <property type="entry name" value="LSM_dom_sf"/>
</dbReference>
<evidence type="ECO:0000256" key="5">
    <source>
        <dbReference type="SAM" id="Phobius"/>
    </source>
</evidence>
<keyword evidence="3 5" id="KW-1133">Transmembrane helix</keyword>
<dbReference type="Proteomes" id="UP000036520">
    <property type="component" value="Chromosome"/>
</dbReference>
<dbReference type="Pfam" id="PF00924">
    <property type="entry name" value="MS_channel_2nd"/>
    <property type="match status" value="1"/>
</dbReference>
<sequence>METGKSNIEVNERKKRIIFVLKVLAYFTFLVLQEAIEPDKNLLFSKLYNIVDAFAFLLSGNILVSLGRIFLVRFYLRKKKTNSLHSNFVLGINRIASLLNVIILLIAIMVFFDIDPKEFLSSITIVAAAIALLSRDYIINMLNGLIIMFSDQITLGDYIKVGEHQGKIKDITLLNIVLLNDDYDLVMVPNSLILTANVVNYSRQNIRKLTFDFEATNHSLLNVDEMENELKAKIKPFKEEVQSDSISLKALEIKKDIVKMKLQIQLNNKSRESERKIRRIINQAIINLTGEENK</sequence>
<comment type="subcellular location">
    <subcellularLocation>
        <location evidence="1">Membrane</location>
    </subcellularLocation>
</comment>
<reference evidence="7 8" key="1">
    <citation type="submission" date="2015-07" db="EMBL/GenBank/DDBJ databases">
        <authorList>
            <person name="Kim K.M."/>
        </authorList>
    </citation>
    <scope>NUCLEOTIDE SEQUENCE [LARGE SCALE GENOMIC DNA]</scope>
    <source>
        <strain evidence="7 8">KCTC 12363</strain>
    </source>
</reference>
<keyword evidence="8" id="KW-1185">Reference proteome</keyword>
<dbReference type="STRING" id="320787.CA2015_0267"/>
<dbReference type="GO" id="GO:0016020">
    <property type="term" value="C:membrane"/>
    <property type="evidence" value="ECO:0007669"/>
    <property type="project" value="UniProtKB-SubCell"/>
</dbReference>
<evidence type="ECO:0000256" key="1">
    <source>
        <dbReference type="ARBA" id="ARBA00004370"/>
    </source>
</evidence>
<dbReference type="PANTHER" id="PTHR30566">
    <property type="entry name" value="YNAI-RELATED MECHANOSENSITIVE ION CHANNEL"/>
    <property type="match status" value="1"/>
</dbReference>
<dbReference type="GO" id="GO:0008381">
    <property type="term" value="F:mechanosensitive monoatomic ion channel activity"/>
    <property type="evidence" value="ECO:0007669"/>
    <property type="project" value="UniProtKB-ARBA"/>
</dbReference>
<keyword evidence="2 5" id="KW-0812">Transmembrane</keyword>
<evidence type="ECO:0000259" key="6">
    <source>
        <dbReference type="Pfam" id="PF00924"/>
    </source>
</evidence>
<evidence type="ECO:0000256" key="3">
    <source>
        <dbReference type="ARBA" id="ARBA00022989"/>
    </source>
</evidence>
<dbReference type="PANTHER" id="PTHR30566:SF5">
    <property type="entry name" value="MECHANOSENSITIVE ION CHANNEL PROTEIN 1, MITOCHONDRIAL-RELATED"/>
    <property type="match status" value="1"/>
</dbReference>
<keyword evidence="4 5" id="KW-0472">Membrane</keyword>
<protein>
    <recommendedName>
        <fullName evidence="6">Mechanosensitive ion channel MscS domain-containing protein</fullName>
    </recommendedName>
</protein>
<dbReference type="InterPro" id="IPR006685">
    <property type="entry name" value="MscS_channel_2nd"/>
</dbReference>
<feature type="transmembrane region" description="Helical" evidence="5">
    <location>
        <begin position="53"/>
        <end position="76"/>
    </location>
</feature>
<dbReference type="AlphaFoldDB" id="A0A0H4PAH3"/>
<feature type="domain" description="Mechanosensitive ion channel MscS" evidence="6">
    <location>
        <begin position="136"/>
        <end position="203"/>
    </location>
</feature>
<evidence type="ECO:0000256" key="2">
    <source>
        <dbReference type="ARBA" id="ARBA00022692"/>
    </source>
</evidence>
<evidence type="ECO:0000256" key="4">
    <source>
        <dbReference type="ARBA" id="ARBA00023136"/>
    </source>
</evidence>
<dbReference type="Gene3D" id="2.30.30.60">
    <property type="match status" value="1"/>
</dbReference>
<dbReference type="KEGG" id="camu:CA2015_0267"/>
<feature type="transmembrane region" description="Helical" evidence="5">
    <location>
        <begin position="88"/>
        <end position="112"/>
    </location>
</feature>
<dbReference type="RefSeq" id="WP_048644290.1">
    <property type="nucleotide sequence ID" value="NZ_CAXBGM010000130.1"/>
</dbReference>
<feature type="transmembrane region" description="Helical" evidence="5">
    <location>
        <begin position="16"/>
        <end position="33"/>
    </location>
</feature>